<dbReference type="Gene3D" id="1.20.120.520">
    <property type="entry name" value="nmb1532 protein domain like"/>
    <property type="match status" value="1"/>
</dbReference>
<reference evidence="5" key="1">
    <citation type="submission" date="2022-01" db="EMBL/GenBank/DDBJ databases">
        <title>Nocardioidaceae gen. sp. A5X3R13.</title>
        <authorList>
            <person name="Lopez Marin M.A."/>
            <person name="Uhlik O."/>
        </authorList>
    </citation>
    <scope>NUCLEOTIDE SEQUENCE</scope>
    <source>
        <strain evidence="5">A5X3R13</strain>
    </source>
</reference>
<evidence type="ECO:0000259" key="4">
    <source>
        <dbReference type="Pfam" id="PF01814"/>
    </source>
</evidence>
<gene>
    <name evidence="5" type="ORF">L0C25_10360</name>
</gene>
<protein>
    <submittedName>
        <fullName evidence="5">LLM class flavin-dependent oxidoreductase</fullName>
    </submittedName>
</protein>
<dbReference type="PANTHER" id="PTHR43244:SF1">
    <property type="entry name" value="5,10-METHYLENETETRAHYDROMETHANOPTERIN REDUCTASE"/>
    <property type="match status" value="1"/>
</dbReference>
<dbReference type="CDD" id="cd01097">
    <property type="entry name" value="Tetrahydromethanopterin_reductase"/>
    <property type="match status" value="1"/>
</dbReference>
<sequence>MTSDYGLEVEFGVFVTPDAGRVHETFELASLAEVSGLDLLTMQDHPYQSRFGDTWTLLSAIGARTNAIRISPNVASLPLRPPAVLAKSAATLDLVTGGRVELGLGAGAFWDAIAASGGARRTPREAVDALIEAIRIIRGFWQGGSLTVDGEHYRVHGMHAGPTPAHDIPIWLGAYKPRMLRATGELADAWVPSQGYAGPQELPDMNARIDEAAAAAGRAPQAIRRMYNVSGRFGTSAAFLEGSPADWAEQLTGLVLEQGMSTFILGSDDPDDVRRFASEVAPAVRELVAAERSRPDAHADDHAGDRAAESRRVPDGAEALTVHPTADDGTRLTGELDWDESVRPTTAPPADAAYTPAQQAVPQHLIDVHDGLRSELDQVRSVLGQVRAGSLQVGAARSIINTMAIRQNNWTLGAFCESYCRIVAGHHTLEDRGIFPHLRRAQPSLAPVLDRLEHEHEVIADVLEALDRALVGLVDDEGYGSAGQNALDELERQVDLLTDTLLSHLSYEERELLHPLAAHGFG</sequence>
<keyword evidence="6" id="KW-1185">Reference proteome</keyword>
<feature type="domain" description="Hemerythrin-like" evidence="4">
    <location>
        <begin position="365"/>
        <end position="513"/>
    </location>
</feature>
<dbReference type="InterPro" id="IPR011251">
    <property type="entry name" value="Luciferase-like_dom"/>
</dbReference>
<dbReference type="Gene3D" id="3.20.20.30">
    <property type="entry name" value="Luciferase-like domain"/>
    <property type="match status" value="1"/>
</dbReference>
<dbReference type="PANTHER" id="PTHR43244">
    <property type="match status" value="1"/>
</dbReference>
<dbReference type="Pfam" id="PF00296">
    <property type="entry name" value="Bac_luciferase"/>
    <property type="match status" value="1"/>
</dbReference>
<dbReference type="Proteomes" id="UP001164390">
    <property type="component" value="Chromosome"/>
</dbReference>
<evidence type="ECO:0000313" key="5">
    <source>
        <dbReference type="EMBL" id="UYM07445.1"/>
    </source>
</evidence>
<dbReference type="GO" id="GO:0016705">
    <property type="term" value="F:oxidoreductase activity, acting on paired donors, with incorporation or reduction of molecular oxygen"/>
    <property type="evidence" value="ECO:0007669"/>
    <property type="project" value="InterPro"/>
</dbReference>
<organism evidence="5 6">
    <name type="scientific">Solicola gregarius</name>
    <dbReference type="NCBI Taxonomy" id="2908642"/>
    <lineage>
        <taxon>Bacteria</taxon>
        <taxon>Bacillati</taxon>
        <taxon>Actinomycetota</taxon>
        <taxon>Actinomycetes</taxon>
        <taxon>Propionibacteriales</taxon>
        <taxon>Nocardioidaceae</taxon>
        <taxon>Solicola</taxon>
    </lineage>
</organism>
<dbReference type="InterPro" id="IPR012312">
    <property type="entry name" value="Hemerythrin-like"/>
</dbReference>
<evidence type="ECO:0000256" key="2">
    <source>
        <dbReference type="SAM" id="MobiDB-lite"/>
    </source>
</evidence>
<feature type="domain" description="Luciferase-like" evidence="3">
    <location>
        <begin position="10"/>
        <end position="230"/>
    </location>
</feature>
<dbReference type="AlphaFoldDB" id="A0AA46TLV1"/>
<dbReference type="EMBL" id="CP094970">
    <property type="protein sequence ID" value="UYM07445.1"/>
    <property type="molecule type" value="Genomic_DNA"/>
</dbReference>
<dbReference type="KEGG" id="sgrg:L0C25_10360"/>
<dbReference type="CDD" id="cd12108">
    <property type="entry name" value="Hr-like"/>
    <property type="match status" value="1"/>
</dbReference>
<feature type="region of interest" description="Disordered" evidence="2">
    <location>
        <begin position="289"/>
        <end position="352"/>
    </location>
</feature>
<evidence type="ECO:0000313" key="6">
    <source>
        <dbReference type="Proteomes" id="UP001164390"/>
    </source>
</evidence>
<feature type="compositionally biased region" description="Basic and acidic residues" evidence="2">
    <location>
        <begin position="289"/>
        <end position="315"/>
    </location>
</feature>
<evidence type="ECO:0000259" key="3">
    <source>
        <dbReference type="Pfam" id="PF00296"/>
    </source>
</evidence>
<proteinExistence type="predicted"/>
<dbReference type="SUPFAM" id="SSF51679">
    <property type="entry name" value="Bacterial luciferase-like"/>
    <property type="match status" value="1"/>
</dbReference>
<name>A0AA46TLV1_9ACTN</name>
<evidence type="ECO:0000256" key="1">
    <source>
        <dbReference type="ARBA" id="ARBA00023002"/>
    </source>
</evidence>
<dbReference type="InterPro" id="IPR036661">
    <property type="entry name" value="Luciferase-like_sf"/>
</dbReference>
<keyword evidence="1" id="KW-0560">Oxidoreductase</keyword>
<accession>A0AA46TLV1</accession>
<dbReference type="RefSeq" id="WP_271636420.1">
    <property type="nucleotide sequence ID" value="NZ_CP094970.1"/>
</dbReference>
<dbReference type="InterPro" id="IPR050564">
    <property type="entry name" value="F420-G6PD/mer"/>
</dbReference>
<dbReference type="Pfam" id="PF01814">
    <property type="entry name" value="Hemerythrin"/>
    <property type="match status" value="1"/>
</dbReference>